<dbReference type="GeneID" id="29829968"/>
<evidence type="ECO:0000313" key="3">
    <source>
        <dbReference type="Proteomes" id="UP000185608"/>
    </source>
</evidence>
<dbReference type="Proteomes" id="UP000185608">
    <property type="component" value="Chromosome"/>
</dbReference>
<dbReference type="InterPro" id="IPR018977">
    <property type="entry name" value="NurA_domain"/>
</dbReference>
<proteinExistence type="predicted"/>
<name>A0A1D8S703_9EURY</name>
<sequence>MTIDPVHYDGIAALASRIRHDADPEAHRDLAETVWAEHLDPLRTDGDPVLEPIESVARRAAPIDDLALQAAPFETAHGLDSGTINPTTFKNGLLLDLAQAAMAAVPSDLDLHRARTYIMPVHSNDASVNHGTDGWDPFDEDHGRGRIVQTEALARDEERIVHGLALYLAESHHALEHAHRVEDVLFLDGPLYPKGLLHWRGRHGSIAELAGENDLVAEVLENYVALVETFLEREIPLVGFVKSPQSRGLIRALAETGRPSPWASDAAFFTQVLEQREGGGRRNERVTDQLSWTGWFRSRLGADAVFAGPEADLGVTRDRPAPDYEVAFFVIYDPRTELLFKAELPGGFAEDPAVRSAVEQSVLRGVAAERGPPLPIAKADELARIGSEGKAELVRRLEVAFDTSEDRNYDAERWGPEF</sequence>
<organism evidence="2 3">
    <name type="scientific">Halodesulfurarchaeum formicicum</name>
    <dbReference type="NCBI Taxonomy" id="1873524"/>
    <lineage>
        <taxon>Archaea</taxon>
        <taxon>Methanobacteriati</taxon>
        <taxon>Methanobacteriota</taxon>
        <taxon>Stenosarchaea group</taxon>
        <taxon>Halobacteria</taxon>
        <taxon>Halobacteriales</taxon>
        <taxon>Halobacteriaceae</taxon>
        <taxon>Halodesulfurarchaeum</taxon>
    </lineage>
</organism>
<evidence type="ECO:0000259" key="1">
    <source>
        <dbReference type="SMART" id="SM00933"/>
    </source>
</evidence>
<protein>
    <submittedName>
        <fullName evidence="2">NurA domain-containing protein</fullName>
    </submittedName>
</protein>
<dbReference type="PATRIC" id="fig|1855411.3.peg.1985"/>
<dbReference type="KEGG" id="halh:HTSR_1980"/>
<reference evidence="2 3" key="1">
    <citation type="submission" date="2016-06" db="EMBL/GenBank/DDBJ databases">
        <title>Discovery of anaerobic lithoheterotrophic haloarchaeon capable of sulfur respiration by hydrogen and formate.</title>
        <authorList>
            <person name="Sorokin D.Y."/>
            <person name="Kublanov I.V."/>
            <person name="Roman P."/>
            <person name="Sinninghe Damste J.S."/>
            <person name="Golyshin P.N."/>
            <person name="Rojo D."/>
            <person name="Ciordia S."/>
            <person name="Mena Md.C."/>
            <person name="Ferrer M."/>
            <person name="Smedile F."/>
            <person name="Messina E."/>
            <person name="La Cono V."/>
            <person name="Yakimov M.M."/>
        </authorList>
    </citation>
    <scope>NUCLEOTIDE SEQUENCE [LARGE SCALE GENOMIC DNA]</scope>
    <source>
        <strain evidence="2 3">HTSR1</strain>
    </source>
</reference>
<dbReference type="EMBL" id="CP016070">
    <property type="protein sequence ID" value="AOW81142.1"/>
    <property type="molecule type" value="Genomic_DNA"/>
</dbReference>
<accession>A0A1D8S703</accession>
<dbReference type="AlphaFoldDB" id="A0A1D8S703"/>
<feature type="domain" description="NurA" evidence="1">
    <location>
        <begin position="74"/>
        <end position="385"/>
    </location>
</feature>
<dbReference type="STRING" id="1873524.HSR6_2055"/>
<evidence type="ECO:0000313" key="2">
    <source>
        <dbReference type="EMBL" id="AOW81142.1"/>
    </source>
</evidence>
<dbReference type="RefSeq" id="WP_070365788.1">
    <property type="nucleotide sequence ID" value="NZ_CP016070.1"/>
</dbReference>
<gene>
    <name evidence="2" type="ORF">HTSR_1980</name>
</gene>
<dbReference type="Pfam" id="PF09376">
    <property type="entry name" value="NurA"/>
    <property type="match status" value="1"/>
</dbReference>
<dbReference type="SMART" id="SM00933">
    <property type="entry name" value="NurA"/>
    <property type="match status" value="1"/>
</dbReference>